<accession>A0A371E0F9</accession>
<evidence type="ECO:0000313" key="2">
    <source>
        <dbReference type="Proteomes" id="UP000257109"/>
    </source>
</evidence>
<name>A0A371E0F9_MUCPR</name>
<protein>
    <submittedName>
        <fullName evidence="1">Uncharacterized protein</fullName>
    </submittedName>
</protein>
<dbReference type="EMBL" id="QJKJ01017662">
    <property type="protein sequence ID" value="RDX58274.1"/>
    <property type="molecule type" value="Genomic_DNA"/>
</dbReference>
<proteinExistence type="predicted"/>
<gene>
    <name evidence="1" type="ORF">CR513_62419</name>
</gene>
<comment type="caution">
    <text evidence="1">The sequence shown here is derived from an EMBL/GenBank/DDBJ whole genome shotgun (WGS) entry which is preliminary data.</text>
</comment>
<dbReference type="Proteomes" id="UP000257109">
    <property type="component" value="Unassembled WGS sequence"/>
</dbReference>
<feature type="non-terminal residue" evidence="1">
    <location>
        <position position="1"/>
    </location>
</feature>
<organism evidence="1 2">
    <name type="scientific">Mucuna pruriens</name>
    <name type="common">Velvet bean</name>
    <name type="synonym">Dolichos pruriens</name>
    <dbReference type="NCBI Taxonomy" id="157652"/>
    <lineage>
        <taxon>Eukaryota</taxon>
        <taxon>Viridiplantae</taxon>
        <taxon>Streptophyta</taxon>
        <taxon>Embryophyta</taxon>
        <taxon>Tracheophyta</taxon>
        <taxon>Spermatophyta</taxon>
        <taxon>Magnoliopsida</taxon>
        <taxon>eudicotyledons</taxon>
        <taxon>Gunneridae</taxon>
        <taxon>Pentapetalae</taxon>
        <taxon>rosids</taxon>
        <taxon>fabids</taxon>
        <taxon>Fabales</taxon>
        <taxon>Fabaceae</taxon>
        <taxon>Papilionoideae</taxon>
        <taxon>50 kb inversion clade</taxon>
        <taxon>NPAAA clade</taxon>
        <taxon>indigoferoid/millettioid clade</taxon>
        <taxon>Phaseoleae</taxon>
        <taxon>Mucuna</taxon>
    </lineage>
</organism>
<reference evidence="1" key="1">
    <citation type="submission" date="2018-05" db="EMBL/GenBank/DDBJ databases">
        <title>Draft genome of Mucuna pruriens seed.</title>
        <authorList>
            <person name="Nnadi N.E."/>
            <person name="Vos R."/>
            <person name="Hasami M.H."/>
            <person name="Devisetty U.K."/>
            <person name="Aguiy J.C."/>
        </authorList>
    </citation>
    <scope>NUCLEOTIDE SEQUENCE [LARGE SCALE GENOMIC DNA]</scope>
    <source>
        <strain evidence="1">JCA_2017</strain>
    </source>
</reference>
<dbReference type="AlphaFoldDB" id="A0A371E0F9"/>
<evidence type="ECO:0000313" key="1">
    <source>
        <dbReference type="EMBL" id="RDX58274.1"/>
    </source>
</evidence>
<dbReference type="OrthoDB" id="611564at2759"/>
<keyword evidence="2" id="KW-1185">Reference proteome</keyword>
<sequence length="241" mass="28232">MRQKLKMLKITMFLVHNKKPLVNERRICTQGVEISHLGRSHLRRHPFIDGIIDTPLPTRWKNLTLDKYDDTLTIQKTYLDMLSIHRVTHHSKDICPKDSPHRPKDKFCIHREALRLKDVLSIHRGTQRPKIQSRVHRRTQCPKTFLLLSAMVDEAHDLFNGLKGFAWSPITKIFEAEDEMREELIKRLTSRQVHCAFDIHNDTINFHDTFDESTMNDANIGNFDEIQASLQNVESMSPTFT</sequence>